<evidence type="ECO:0000313" key="2">
    <source>
        <dbReference type="Proteomes" id="UP001501638"/>
    </source>
</evidence>
<name>A0ABN3KE11_9ACTN</name>
<keyword evidence="2" id="KW-1185">Reference proteome</keyword>
<dbReference type="RefSeq" id="WP_344326699.1">
    <property type="nucleotide sequence ID" value="NZ_BAAASZ010000031.1"/>
</dbReference>
<gene>
    <name evidence="1" type="ORF">GCM10010405_46460</name>
</gene>
<reference evidence="1 2" key="1">
    <citation type="journal article" date="2019" name="Int. J. Syst. Evol. Microbiol.">
        <title>The Global Catalogue of Microorganisms (GCM) 10K type strain sequencing project: providing services to taxonomists for standard genome sequencing and annotation.</title>
        <authorList>
            <consortium name="The Broad Institute Genomics Platform"/>
            <consortium name="The Broad Institute Genome Sequencing Center for Infectious Disease"/>
            <person name="Wu L."/>
            <person name="Ma J."/>
        </authorList>
    </citation>
    <scope>NUCLEOTIDE SEQUENCE [LARGE SCALE GENOMIC DNA]</scope>
    <source>
        <strain evidence="1 2">JCM 6305</strain>
    </source>
</reference>
<dbReference type="EMBL" id="BAAASZ010000031">
    <property type="protein sequence ID" value="GAA2457124.1"/>
    <property type="molecule type" value="Genomic_DNA"/>
</dbReference>
<dbReference type="Proteomes" id="UP001501638">
    <property type="component" value="Unassembled WGS sequence"/>
</dbReference>
<protein>
    <submittedName>
        <fullName evidence="1">Uncharacterized protein</fullName>
    </submittedName>
</protein>
<accession>A0ABN3KE11</accession>
<organism evidence="1 2">
    <name type="scientific">Streptomyces macrosporus</name>
    <dbReference type="NCBI Taxonomy" id="44032"/>
    <lineage>
        <taxon>Bacteria</taxon>
        <taxon>Bacillati</taxon>
        <taxon>Actinomycetota</taxon>
        <taxon>Actinomycetes</taxon>
        <taxon>Kitasatosporales</taxon>
        <taxon>Streptomycetaceae</taxon>
        <taxon>Streptomyces</taxon>
    </lineage>
</organism>
<sequence length="62" mass="6744">MTELVTWCRIFRTGPVCPLPCDDCRRTSRVNALVAQAGGPAVTLADAHTEHGITQHEQPDEA</sequence>
<comment type="caution">
    <text evidence="1">The sequence shown here is derived from an EMBL/GenBank/DDBJ whole genome shotgun (WGS) entry which is preliminary data.</text>
</comment>
<evidence type="ECO:0000313" key="1">
    <source>
        <dbReference type="EMBL" id="GAA2457124.1"/>
    </source>
</evidence>
<proteinExistence type="predicted"/>